<feature type="coiled-coil region" evidence="5">
    <location>
        <begin position="477"/>
        <end position="515"/>
    </location>
</feature>
<dbReference type="SUPFAM" id="SSF58104">
    <property type="entry name" value="Methyl-accepting chemotaxis protein (MCP) signaling domain"/>
    <property type="match status" value="1"/>
</dbReference>
<dbReference type="CDD" id="cd06225">
    <property type="entry name" value="HAMP"/>
    <property type="match status" value="1"/>
</dbReference>
<feature type="domain" description="HAMP" evidence="8">
    <location>
        <begin position="220"/>
        <end position="272"/>
    </location>
</feature>
<evidence type="ECO:0000256" key="3">
    <source>
        <dbReference type="ARBA" id="ARBA00029447"/>
    </source>
</evidence>
<evidence type="ECO:0000256" key="1">
    <source>
        <dbReference type="ARBA" id="ARBA00004370"/>
    </source>
</evidence>
<dbReference type="InterPro" id="IPR004090">
    <property type="entry name" value="Chemotax_Me-accpt_rcpt"/>
</dbReference>
<evidence type="ECO:0000256" key="6">
    <source>
        <dbReference type="SAM" id="Phobius"/>
    </source>
</evidence>
<sequence length="546" mass="57397">MNIANLKISTRLTALSTLLILTSALMGMIGWRSLYDSDARSADMMQNAEDFQSAVNLARKAQVDFKIEIQEWKDLLLRGNDAAAFEKHKNAFLKKGEETRAELAQLDQLLRQLDIDAGLAKQASQTNAELEQKYLTALKQFAPARIESGHVVDKLVTGLDREPTKRIEDIVGLVVEHSKSLMRQSEAEATHSNIVALRILLAVVAVGTLVGSILTYWIINGITGPLRSAVKVARTVAAGDLTSHIEVGSKDEIGALMDALRHMNGSLQHIVGQCRSGIETMASASGQIATGNLDLSARTEEQAASLEQTAASMGELTSTVKQNADNARQANQLAASASGVAVEGGAVVSKVVTTMASINNSARKIVDIIAVIDGIAFQTNILALNAAVEAARAGEQGRGFAVVASEVRNLAQRSAAAAKEIKSLIGDSVEKVDAGSALVAEAGTTMEQIVDSVKRVSDIMAKITTAGEEQSSGIEQINQAIGNMDQVTQQNAALVEEAAAAAESLKEQAANLASVVSVFKLNAVAATGGSSGIATNSAFQCELLAA</sequence>
<dbReference type="Proteomes" id="UP000071778">
    <property type="component" value="Chromosome"/>
</dbReference>
<evidence type="ECO:0000259" key="7">
    <source>
        <dbReference type="PROSITE" id="PS50111"/>
    </source>
</evidence>
<keyword evidence="6" id="KW-0812">Transmembrane</keyword>
<keyword evidence="6" id="KW-0472">Membrane</keyword>
<dbReference type="EMBL" id="CP013235">
    <property type="protein sequence ID" value="AMP07962.1"/>
    <property type="molecule type" value="Genomic_DNA"/>
</dbReference>
<dbReference type="GO" id="GO:0004888">
    <property type="term" value="F:transmembrane signaling receptor activity"/>
    <property type="evidence" value="ECO:0007669"/>
    <property type="project" value="InterPro"/>
</dbReference>
<dbReference type="GO" id="GO:0005886">
    <property type="term" value="C:plasma membrane"/>
    <property type="evidence" value="ECO:0007669"/>
    <property type="project" value="TreeGrafter"/>
</dbReference>
<dbReference type="PANTHER" id="PTHR43531">
    <property type="entry name" value="PROTEIN ICFG"/>
    <property type="match status" value="1"/>
</dbReference>
<dbReference type="PANTHER" id="PTHR43531:SF14">
    <property type="entry name" value="METHYL-ACCEPTING CHEMOTAXIS PROTEIN I-RELATED"/>
    <property type="match status" value="1"/>
</dbReference>
<dbReference type="RefSeq" id="WP_082797740.1">
    <property type="nucleotide sequence ID" value="NZ_CP013233.1"/>
</dbReference>
<dbReference type="CDD" id="cd11386">
    <property type="entry name" value="MCP_signal"/>
    <property type="match status" value="1"/>
</dbReference>
<evidence type="ECO:0000313" key="9">
    <source>
        <dbReference type="EMBL" id="AMP07962.1"/>
    </source>
</evidence>
<gene>
    <name evidence="9" type="ORF">CAter282_0138</name>
</gene>
<dbReference type="Pfam" id="PF00015">
    <property type="entry name" value="MCPsignal"/>
    <property type="match status" value="1"/>
</dbReference>
<comment type="subcellular location">
    <subcellularLocation>
        <location evidence="1">Membrane</location>
    </subcellularLocation>
</comment>
<dbReference type="OrthoDB" id="1884279at2"/>
<dbReference type="InterPro" id="IPR003660">
    <property type="entry name" value="HAMP_dom"/>
</dbReference>
<evidence type="ECO:0000259" key="8">
    <source>
        <dbReference type="PROSITE" id="PS50885"/>
    </source>
</evidence>
<evidence type="ECO:0000256" key="5">
    <source>
        <dbReference type="SAM" id="Coils"/>
    </source>
</evidence>
<evidence type="ECO:0000256" key="2">
    <source>
        <dbReference type="ARBA" id="ARBA00022481"/>
    </source>
</evidence>
<dbReference type="GO" id="GO:0006935">
    <property type="term" value="P:chemotaxis"/>
    <property type="evidence" value="ECO:0007669"/>
    <property type="project" value="InterPro"/>
</dbReference>
<keyword evidence="5" id="KW-0175">Coiled coil</keyword>
<dbReference type="Gene3D" id="1.10.287.950">
    <property type="entry name" value="Methyl-accepting chemotaxis protein"/>
    <property type="match status" value="1"/>
</dbReference>
<dbReference type="PRINTS" id="PR00260">
    <property type="entry name" value="CHEMTRNSDUCR"/>
</dbReference>
<keyword evidence="4" id="KW-0807">Transducer</keyword>
<keyword evidence="10" id="KW-1185">Reference proteome</keyword>
<dbReference type="Pfam" id="PF00672">
    <property type="entry name" value="HAMP"/>
    <property type="match status" value="1"/>
</dbReference>
<dbReference type="GO" id="GO:0007165">
    <property type="term" value="P:signal transduction"/>
    <property type="evidence" value="ECO:0007669"/>
    <property type="project" value="UniProtKB-KW"/>
</dbReference>
<evidence type="ECO:0000256" key="4">
    <source>
        <dbReference type="PROSITE-ProRule" id="PRU00284"/>
    </source>
</evidence>
<dbReference type="AlphaFoldDB" id="A0A127PK49"/>
<dbReference type="SMART" id="SM00283">
    <property type="entry name" value="MA"/>
    <property type="match status" value="1"/>
</dbReference>
<proteinExistence type="inferred from homology"/>
<evidence type="ECO:0000313" key="10">
    <source>
        <dbReference type="Proteomes" id="UP000071778"/>
    </source>
</evidence>
<name>A0A127PK49_9BURK</name>
<feature type="transmembrane region" description="Helical" evidence="6">
    <location>
        <begin position="12"/>
        <end position="31"/>
    </location>
</feature>
<accession>A0A127PK49</accession>
<dbReference type="SMART" id="SM00304">
    <property type="entry name" value="HAMP"/>
    <property type="match status" value="1"/>
</dbReference>
<feature type="transmembrane region" description="Helical" evidence="6">
    <location>
        <begin position="199"/>
        <end position="219"/>
    </location>
</feature>
<comment type="similarity">
    <text evidence="3">Belongs to the methyl-accepting chemotaxis (MCP) protein family.</text>
</comment>
<protein>
    <submittedName>
        <fullName evidence="9">Methyl-accepting chemotaxis (MCP) signaling domain protein</fullName>
    </submittedName>
</protein>
<dbReference type="PROSITE" id="PS50885">
    <property type="entry name" value="HAMP"/>
    <property type="match status" value="1"/>
</dbReference>
<dbReference type="PROSITE" id="PS50111">
    <property type="entry name" value="CHEMOTAXIS_TRANSDUC_2"/>
    <property type="match status" value="1"/>
</dbReference>
<keyword evidence="6" id="KW-1133">Transmembrane helix</keyword>
<reference evidence="9 10" key="1">
    <citation type="submission" date="2015-11" db="EMBL/GenBank/DDBJ databases">
        <title>Exploring the genomic traits of fungus-feeding bacterial genus Collimonas.</title>
        <authorList>
            <person name="Song C."/>
            <person name="Schmidt R."/>
            <person name="de Jager V."/>
            <person name="Krzyzanowska D."/>
            <person name="Jongedijk E."/>
            <person name="Cankar K."/>
            <person name="Beekwilder J."/>
            <person name="van Veen A."/>
            <person name="de Boer W."/>
            <person name="van Veen J.A."/>
            <person name="Garbeva P."/>
        </authorList>
    </citation>
    <scope>NUCLEOTIDE SEQUENCE [LARGE SCALE GENOMIC DNA]</scope>
    <source>
        <strain evidence="9 10">Ter282</strain>
    </source>
</reference>
<dbReference type="InterPro" id="IPR004089">
    <property type="entry name" value="MCPsignal_dom"/>
</dbReference>
<dbReference type="FunFam" id="1.10.287.950:FF:000001">
    <property type="entry name" value="Methyl-accepting chemotaxis sensory transducer"/>
    <property type="match status" value="1"/>
</dbReference>
<dbReference type="InterPro" id="IPR051310">
    <property type="entry name" value="MCP_chemotaxis"/>
</dbReference>
<feature type="domain" description="Methyl-accepting transducer" evidence="7">
    <location>
        <begin position="277"/>
        <end position="506"/>
    </location>
</feature>
<dbReference type="PATRIC" id="fig|279058.17.peg.155"/>
<keyword evidence="2" id="KW-0488">Methylation</keyword>
<organism evidence="9 10">
    <name type="scientific">Collimonas arenae</name>
    <dbReference type="NCBI Taxonomy" id="279058"/>
    <lineage>
        <taxon>Bacteria</taxon>
        <taxon>Pseudomonadati</taxon>
        <taxon>Pseudomonadota</taxon>
        <taxon>Betaproteobacteria</taxon>
        <taxon>Burkholderiales</taxon>
        <taxon>Oxalobacteraceae</taxon>
        <taxon>Collimonas</taxon>
    </lineage>
</organism>